<evidence type="ECO:0000313" key="1">
    <source>
        <dbReference type="EMBL" id="CAG2184430.1"/>
    </source>
</evidence>
<dbReference type="EMBL" id="CAJPWZ010000004">
    <property type="protein sequence ID" value="CAG2184430.1"/>
    <property type="molecule type" value="Genomic_DNA"/>
</dbReference>
<keyword evidence="2" id="KW-1185">Reference proteome</keyword>
<protein>
    <submittedName>
        <fullName evidence="1">Uncharacterized protein</fullName>
    </submittedName>
</protein>
<proteinExistence type="predicted"/>
<evidence type="ECO:0000313" key="2">
    <source>
        <dbReference type="Proteomes" id="UP000683360"/>
    </source>
</evidence>
<comment type="caution">
    <text evidence="1">The sequence shown here is derived from an EMBL/GenBank/DDBJ whole genome shotgun (WGS) entry which is preliminary data.</text>
</comment>
<accession>A0A8S3PM38</accession>
<name>A0A8S3PM38_MYTED</name>
<dbReference type="OrthoDB" id="6108338at2759"/>
<organism evidence="1 2">
    <name type="scientific">Mytilus edulis</name>
    <name type="common">Blue mussel</name>
    <dbReference type="NCBI Taxonomy" id="6550"/>
    <lineage>
        <taxon>Eukaryota</taxon>
        <taxon>Metazoa</taxon>
        <taxon>Spiralia</taxon>
        <taxon>Lophotrochozoa</taxon>
        <taxon>Mollusca</taxon>
        <taxon>Bivalvia</taxon>
        <taxon>Autobranchia</taxon>
        <taxon>Pteriomorphia</taxon>
        <taxon>Mytilida</taxon>
        <taxon>Mytiloidea</taxon>
        <taxon>Mytilidae</taxon>
        <taxon>Mytilinae</taxon>
        <taxon>Mytilus</taxon>
    </lineage>
</organism>
<gene>
    <name evidence="1" type="ORF">MEDL_103</name>
</gene>
<dbReference type="Proteomes" id="UP000683360">
    <property type="component" value="Unassembled WGS sequence"/>
</dbReference>
<reference evidence="1" key="1">
    <citation type="submission" date="2021-03" db="EMBL/GenBank/DDBJ databases">
        <authorList>
            <person name="Bekaert M."/>
        </authorList>
    </citation>
    <scope>NUCLEOTIDE SEQUENCE</scope>
</reference>
<sequence length="303" mass="34908">MDFLEVLEAKNLSRNTSDNTQLTVQRLVQLRRQRDALKIQLQTVETMISENNVSLEEDTPERDTEELTDVKSHHRELSTLMDCYRLTGFSVFSVDNTNIIFSYDTSHKGICHETFLLRNSGFGKREFQEETLLKVDPRQFLLKLNDYLFAFITRREEAKIVQGKLNVDYSEPVDFIEIKIGNSSDILQLEFQLAYTDLLHTMPTKTRLTVIVNGEYIDLINTMSTQTRFTVIINGEHIDLINNMPTQTGLTVIVNGEYIDLINTMSTKTRLAMIFNCECIDLINTMPTKTRLTMIVNCNALTL</sequence>
<dbReference type="AlphaFoldDB" id="A0A8S3PM38"/>